<keyword evidence="2" id="KW-0812">Transmembrane</keyword>
<organism evidence="5 6">
    <name type="scientific">Tilletiopsis washingtonensis</name>
    <dbReference type="NCBI Taxonomy" id="58919"/>
    <lineage>
        <taxon>Eukaryota</taxon>
        <taxon>Fungi</taxon>
        <taxon>Dikarya</taxon>
        <taxon>Basidiomycota</taxon>
        <taxon>Ustilaginomycotina</taxon>
        <taxon>Exobasidiomycetes</taxon>
        <taxon>Entylomatales</taxon>
        <taxon>Entylomatales incertae sedis</taxon>
        <taxon>Tilletiopsis</taxon>
    </lineage>
</organism>
<dbReference type="InterPro" id="IPR031728">
    <property type="entry name" value="GlcAase_C"/>
</dbReference>
<feature type="chain" id="PRO_5016281815" description="Beta-glucuronidase C-terminal domain-containing protein" evidence="3">
    <location>
        <begin position="30"/>
        <end position="746"/>
    </location>
</feature>
<evidence type="ECO:0000256" key="3">
    <source>
        <dbReference type="SAM" id="SignalP"/>
    </source>
</evidence>
<dbReference type="OrthoDB" id="2796951at2759"/>
<feature type="compositionally biased region" description="Basic and acidic residues" evidence="1">
    <location>
        <begin position="718"/>
        <end position="735"/>
    </location>
</feature>
<feature type="domain" description="Beta-glucuronidase C-terminal" evidence="4">
    <location>
        <begin position="432"/>
        <end position="537"/>
    </location>
</feature>
<protein>
    <recommendedName>
        <fullName evidence="4">Beta-glucuronidase C-terminal domain-containing protein</fullName>
    </recommendedName>
</protein>
<accession>A0A316Z700</accession>
<reference evidence="5 6" key="1">
    <citation type="journal article" date="2018" name="Mol. Biol. Evol.">
        <title>Broad Genomic Sampling Reveals a Smut Pathogenic Ancestry of the Fungal Clade Ustilaginomycotina.</title>
        <authorList>
            <person name="Kijpornyongpan T."/>
            <person name="Mondo S.J."/>
            <person name="Barry K."/>
            <person name="Sandor L."/>
            <person name="Lee J."/>
            <person name="Lipzen A."/>
            <person name="Pangilinan J."/>
            <person name="LaButti K."/>
            <person name="Hainaut M."/>
            <person name="Henrissat B."/>
            <person name="Grigoriev I.V."/>
            <person name="Spatafora J.W."/>
            <person name="Aime M.C."/>
        </authorList>
    </citation>
    <scope>NUCLEOTIDE SEQUENCE [LARGE SCALE GENOMIC DNA]</scope>
    <source>
        <strain evidence="5 6">MCA 4186</strain>
    </source>
</reference>
<dbReference type="InterPro" id="IPR052974">
    <property type="entry name" value="GH79_Enzymes"/>
</dbReference>
<dbReference type="Gene3D" id="3.20.20.80">
    <property type="entry name" value="Glycosidases"/>
    <property type="match status" value="1"/>
</dbReference>
<keyword evidence="3" id="KW-0732">Signal</keyword>
<dbReference type="Gene3D" id="2.60.40.1180">
    <property type="entry name" value="Golgi alpha-mannosidase II"/>
    <property type="match status" value="1"/>
</dbReference>
<dbReference type="PANTHER" id="PTHR36183">
    <property type="entry name" value="BETA-GLUCURONIDASE"/>
    <property type="match status" value="1"/>
</dbReference>
<dbReference type="InterPro" id="IPR013780">
    <property type="entry name" value="Glyco_hydro_b"/>
</dbReference>
<keyword evidence="2" id="KW-1133">Transmembrane helix</keyword>
<evidence type="ECO:0000313" key="6">
    <source>
        <dbReference type="Proteomes" id="UP000245946"/>
    </source>
</evidence>
<evidence type="ECO:0000256" key="2">
    <source>
        <dbReference type="SAM" id="Phobius"/>
    </source>
</evidence>
<dbReference type="GeneID" id="37273407"/>
<evidence type="ECO:0000313" key="5">
    <source>
        <dbReference type="EMBL" id="PWN96738.1"/>
    </source>
</evidence>
<dbReference type="RefSeq" id="XP_025597017.1">
    <property type="nucleotide sequence ID" value="XM_025745863.1"/>
</dbReference>
<dbReference type="SUPFAM" id="SSF51445">
    <property type="entry name" value="(Trans)glycosidases"/>
    <property type="match status" value="1"/>
</dbReference>
<dbReference type="Pfam" id="PF16862">
    <property type="entry name" value="Glyco_hydro_79C"/>
    <property type="match status" value="1"/>
</dbReference>
<evidence type="ECO:0000256" key="1">
    <source>
        <dbReference type="SAM" id="MobiDB-lite"/>
    </source>
</evidence>
<name>A0A316Z700_9BASI</name>
<dbReference type="EMBL" id="KZ819298">
    <property type="protein sequence ID" value="PWN96738.1"/>
    <property type="molecule type" value="Genomic_DNA"/>
</dbReference>
<feature type="transmembrane region" description="Helical" evidence="2">
    <location>
        <begin position="598"/>
        <end position="622"/>
    </location>
</feature>
<keyword evidence="2" id="KW-0472">Membrane</keyword>
<dbReference type="PANTHER" id="PTHR36183:SF2">
    <property type="entry name" value="BETA-GLUCURONIDASE C-TERMINAL DOMAIN-CONTAINING PROTEIN"/>
    <property type="match status" value="1"/>
</dbReference>
<sequence>MPSQRSRRSPSWRKALVLGVSSLAARAAAQVSISGIPYKQTGAQSLSPTLSPSYGGMGIEPSNLLSFTGTDTRNDLTYQLLQNLGNYTGRPPHIRLGGNAGDNMLWDPTVSTYTLQKNPNPQGTGRVDAQTDGYFYGPKYFEALDNYLPLGTPITYQLNLAYQGSDSMARMIQQAELVLDSVKRVKIVGMEIGNEPDLFIYNQYRNSSYTVYDYGGEWGEHAQALYRQVLQPRNISQNFFEPAATATTATNTGHQYRIDTLVNTNIAVENGVYVAGWSQHDYFYYVGVSSFNLTTSYLLDLSRTVRQFNEWSNQAQQALITGKPYFLREMGSVGPGGIQGISDTFANALWTLNFFLFASTQQVSSVQIHLTDISYGSPWQPIVHPIDGSPPHVRPSYYAFAAVFQLVGTTCSTRVAPLSISPPSGYENRLGGYSIYQRTNLNAIVLLNTLPSSETITDKGTISFAITVPEWKGQTVYVSTLTAAGSDSTTNTTWNGISYEQTANGAPVVVDRNAAQRIRIDGSGSFTVNVRDSQAIVVNLGAVLGSNTVVDQQACDALAKLQAEGITEGADGTVSGTAPTFRATSGFRNNEVLSKQQIIGISVGGGVFLVVALASLITLCVCCKRRRDRKRRARLSAQNMSSATMPLKAAAAQNAWDSPRGFSDTGFDTPRTYAASGFESPVGKHYPIEMEDSSPRVFAAAQPPARFGGANGGYYPARGDESPRFQGAARREPDNHSGNSRRPLFQ</sequence>
<dbReference type="Proteomes" id="UP000245946">
    <property type="component" value="Unassembled WGS sequence"/>
</dbReference>
<feature type="region of interest" description="Disordered" evidence="1">
    <location>
        <begin position="709"/>
        <end position="746"/>
    </location>
</feature>
<proteinExistence type="predicted"/>
<keyword evidence="6" id="KW-1185">Reference proteome</keyword>
<dbReference type="AlphaFoldDB" id="A0A316Z700"/>
<evidence type="ECO:0000259" key="4">
    <source>
        <dbReference type="Pfam" id="PF16862"/>
    </source>
</evidence>
<gene>
    <name evidence="5" type="ORF">FA09DRAFT_84593</name>
</gene>
<feature type="signal peptide" evidence="3">
    <location>
        <begin position="1"/>
        <end position="29"/>
    </location>
</feature>
<dbReference type="InterPro" id="IPR017853">
    <property type="entry name" value="GH"/>
</dbReference>